<reference evidence="2 3" key="1">
    <citation type="journal article" date="2024" name="Nat. Commun.">
        <title>Phylogenomics reveals the evolutionary origins of lichenization in chlorophyte algae.</title>
        <authorList>
            <person name="Puginier C."/>
            <person name="Libourel C."/>
            <person name="Otte J."/>
            <person name="Skaloud P."/>
            <person name="Haon M."/>
            <person name="Grisel S."/>
            <person name="Petersen M."/>
            <person name="Berrin J.G."/>
            <person name="Delaux P.M."/>
            <person name="Dal Grande F."/>
            <person name="Keller J."/>
        </authorList>
    </citation>
    <scope>NUCLEOTIDE SEQUENCE [LARGE SCALE GENOMIC DNA]</scope>
    <source>
        <strain evidence="2 3">SAG 2036</strain>
    </source>
</reference>
<proteinExistence type="predicted"/>
<evidence type="ECO:0000313" key="2">
    <source>
        <dbReference type="EMBL" id="KAK9788575.1"/>
    </source>
</evidence>
<protein>
    <submittedName>
        <fullName evidence="2">Uncharacterized protein</fullName>
    </submittedName>
</protein>
<dbReference type="AlphaFoldDB" id="A0AAW1NJG3"/>
<feature type="compositionally biased region" description="Low complexity" evidence="1">
    <location>
        <begin position="389"/>
        <end position="405"/>
    </location>
</feature>
<name>A0AAW1NJG3_9CHLO</name>
<keyword evidence="3" id="KW-1185">Reference proteome</keyword>
<organism evidence="2 3">
    <name type="scientific">Symbiochloris irregularis</name>
    <dbReference type="NCBI Taxonomy" id="706552"/>
    <lineage>
        <taxon>Eukaryota</taxon>
        <taxon>Viridiplantae</taxon>
        <taxon>Chlorophyta</taxon>
        <taxon>core chlorophytes</taxon>
        <taxon>Trebouxiophyceae</taxon>
        <taxon>Trebouxiales</taxon>
        <taxon>Trebouxiaceae</taxon>
        <taxon>Symbiochloris</taxon>
    </lineage>
</organism>
<evidence type="ECO:0000256" key="1">
    <source>
        <dbReference type="SAM" id="MobiDB-lite"/>
    </source>
</evidence>
<dbReference type="Proteomes" id="UP001465755">
    <property type="component" value="Unassembled WGS sequence"/>
</dbReference>
<sequence length="641" mass="67072">MDDRRSCPAETSDAHVATIDNRGVAYGALPEDAIAAVVTKALLDPQDKSTRRDWQAQLQAAGLELSEAQQAAQYLEEVVFATRFHAEPQTKEAAKRVSAAAEAAYDASLRGAAGLLGESFEYAAVHRELNDMQAALGQGSEASNLTGLAQHMADTRDSAASMPLSPARALPQQSQPEAQVTGQEGPASSSDTWGADKSAAATSSCEPQAKRAKKEPAEHSQKVAAAKQERVHIAFGRRSQPLSGTSRQKPAKAPDGNVLNSIEQKTGNQAPSALQPETAQGDASLTMHDISMSSMPSLRLPEATASSISVSTLVVDQALEELPAAAGTTLQELLDRQGKPSEHDGFSSTGHTQTLADTAIQELVSPMVPAWGINAFPLRRDTSPGRLLGGSDSPSTSPPGRTGSRLTWALNNNQEQRFPSGRELGGRPSSPGYRRSTSASVRRTASVGPGAARRSASVVPWQLQRVLEEDVAQLEVTLLRATRSLNAAAEQAVSEPSSISLDSHTMDGTITELLTQAQGYDAQTSSASQDAGVQVTRPSSAAASLKRPAPTQRTVSTGRAPASLADTERRSIPWNATSLDLTEQLTEHASRLLLHVDSSSEDSFSSWVSDTLAVAGAGGHAAQPQPFGAGVCGAAAAASGH</sequence>
<comment type="caution">
    <text evidence="2">The sequence shown here is derived from an EMBL/GenBank/DDBJ whole genome shotgun (WGS) entry which is preliminary data.</text>
</comment>
<feature type="compositionally biased region" description="Polar residues" evidence="1">
    <location>
        <begin position="171"/>
        <end position="192"/>
    </location>
</feature>
<feature type="region of interest" description="Disordered" evidence="1">
    <location>
        <begin position="156"/>
        <end position="283"/>
    </location>
</feature>
<evidence type="ECO:0000313" key="3">
    <source>
        <dbReference type="Proteomes" id="UP001465755"/>
    </source>
</evidence>
<feature type="region of interest" description="Disordered" evidence="1">
    <location>
        <begin position="382"/>
        <end position="454"/>
    </location>
</feature>
<gene>
    <name evidence="2" type="ORF">WJX73_006117</name>
</gene>
<accession>A0AAW1NJG3</accession>
<feature type="compositionally biased region" description="Basic and acidic residues" evidence="1">
    <location>
        <begin position="214"/>
        <end position="232"/>
    </location>
</feature>
<feature type="region of interest" description="Disordered" evidence="1">
    <location>
        <begin position="521"/>
        <end position="564"/>
    </location>
</feature>
<feature type="compositionally biased region" description="Polar residues" evidence="1">
    <location>
        <begin position="258"/>
        <end position="283"/>
    </location>
</feature>
<feature type="compositionally biased region" description="Low complexity" evidence="1">
    <location>
        <begin position="434"/>
        <end position="447"/>
    </location>
</feature>
<feature type="compositionally biased region" description="Polar residues" evidence="1">
    <location>
        <begin position="521"/>
        <end position="542"/>
    </location>
</feature>
<dbReference type="EMBL" id="JALJOQ010000224">
    <property type="protein sequence ID" value="KAK9788575.1"/>
    <property type="molecule type" value="Genomic_DNA"/>
</dbReference>